<keyword evidence="2" id="KW-0805">Transcription regulation</keyword>
<protein>
    <recommendedName>
        <fullName evidence="1">Stage 0 sporulation protein A homolog</fullName>
    </recommendedName>
</protein>
<dbReference type="InterPro" id="IPR011006">
    <property type="entry name" value="CheY-like_superfamily"/>
</dbReference>
<gene>
    <name evidence="9" type="ORF">H8716_09225</name>
</gene>
<dbReference type="PRINTS" id="PR00032">
    <property type="entry name" value="HTHARAC"/>
</dbReference>
<dbReference type="CDD" id="cd17536">
    <property type="entry name" value="REC_YesN-like"/>
    <property type="match status" value="1"/>
</dbReference>
<dbReference type="Gene3D" id="3.40.50.2300">
    <property type="match status" value="1"/>
</dbReference>
<name>A0ABR7NA40_9FIRM</name>
<comment type="function">
    <text evidence="5">May play the central regulatory role in sporulation. It may be an element of the effector pathway responsible for the activation of sporulation genes in response to nutritional stress. Spo0A may act in concert with spo0H (a sigma factor) to control the expression of some genes that are critical to the sporulation process.</text>
</comment>
<dbReference type="SMART" id="SM00448">
    <property type="entry name" value="REC"/>
    <property type="match status" value="1"/>
</dbReference>
<dbReference type="Proteomes" id="UP000657421">
    <property type="component" value="Unassembled WGS sequence"/>
</dbReference>
<evidence type="ECO:0000313" key="10">
    <source>
        <dbReference type="Proteomes" id="UP000657421"/>
    </source>
</evidence>
<keyword evidence="4" id="KW-0804">Transcription</keyword>
<dbReference type="InterPro" id="IPR001789">
    <property type="entry name" value="Sig_transdc_resp-reg_receiver"/>
</dbReference>
<dbReference type="SUPFAM" id="SSF52172">
    <property type="entry name" value="CheY-like"/>
    <property type="match status" value="1"/>
</dbReference>
<dbReference type="PROSITE" id="PS50110">
    <property type="entry name" value="RESPONSE_REGULATORY"/>
    <property type="match status" value="1"/>
</dbReference>
<dbReference type="PROSITE" id="PS00041">
    <property type="entry name" value="HTH_ARAC_FAMILY_1"/>
    <property type="match status" value="1"/>
</dbReference>
<comment type="caution">
    <text evidence="9">The sequence shown here is derived from an EMBL/GenBank/DDBJ whole genome shotgun (WGS) entry which is preliminary data.</text>
</comment>
<evidence type="ECO:0000256" key="1">
    <source>
        <dbReference type="ARBA" id="ARBA00018672"/>
    </source>
</evidence>
<keyword evidence="3" id="KW-0238">DNA-binding</keyword>
<dbReference type="RefSeq" id="WP_249308362.1">
    <property type="nucleotide sequence ID" value="NZ_JACRSZ010000008.1"/>
</dbReference>
<dbReference type="PANTHER" id="PTHR43280:SF28">
    <property type="entry name" value="HTH-TYPE TRANSCRIPTIONAL ACTIVATOR RHAS"/>
    <property type="match status" value="1"/>
</dbReference>
<accession>A0ABR7NA40</accession>
<dbReference type="EMBL" id="JACRSZ010000008">
    <property type="protein sequence ID" value="MBC8573263.1"/>
    <property type="molecule type" value="Genomic_DNA"/>
</dbReference>
<evidence type="ECO:0000256" key="6">
    <source>
        <dbReference type="PROSITE-ProRule" id="PRU00169"/>
    </source>
</evidence>
<reference evidence="9 10" key="1">
    <citation type="submission" date="2020-08" db="EMBL/GenBank/DDBJ databases">
        <title>Genome public.</title>
        <authorList>
            <person name="Liu C."/>
            <person name="Sun Q."/>
        </authorList>
    </citation>
    <scope>NUCLEOTIDE SEQUENCE [LARGE SCALE GENOMIC DNA]</scope>
    <source>
        <strain evidence="9 10">NSJ-46</strain>
    </source>
</reference>
<dbReference type="InterPro" id="IPR020449">
    <property type="entry name" value="Tscrpt_reg_AraC-type_HTH"/>
</dbReference>
<evidence type="ECO:0000259" key="7">
    <source>
        <dbReference type="PROSITE" id="PS01124"/>
    </source>
</evidence>
<sequence length="531" mass="61631">MYKVLLVDDEGIVLDSLKFIINKNFGESCDIRTAKTGRQAIEIAQEFVPDIAFMDIQMPGIKGIDAIREIRTFNKKCQFIIMSAYDKFTFAQEAINLGVIEYLTKPANRDKIVAALEKAMAVIDQERSSRSQNLLIREKLEAVVPIIENGFINLILFQDDPTPSLSRYRDLLNIHTNYGWIMVLEFGEDGDNGDLANPVGTTVKLQNHQLAFREIIKEFLPACIIGPIMAGTVAIFIPHESQELPYEERIAIIENTRNMIRKLRRQIDMHFRAGIGNIWSITEQSKSYEESKKSLRIDKSSVVHLRDIKMELEYERDYPDDLERYLFSCLIRGETENVIRASNQFFDWMIENYPDYVQCIRIKILEFVMTAEKEVFLKGGIPYGFLYRKDYLDNVLACQTPEEQRRWFVSKMTEACRNINNVKEQKETTIVGKARQYIDQNFSKELSLEEVSKYVDISPYYFSKLFKEETDQTFVEYLTSLRVEKAKEMLASPSASIKEVCMAVGYSDPNYFSRIFKKVTGKTPTEYRDRI</sequence>
<feature type="modified residue" description="4-aspartylphosphate" evidence="6">
    <location>
        <position position="55"/>
    </location>
</feature>
<evidence type="ECO:0000256" key="5">
    <source>
        <dbReference type="ARBA" id="ARBA00024867"/>
    </source>
</evidence>
<dbReference type="Gene3D" id="1.10.10.60">
    <property type="entry name" value="Homeodomain-like"/>
    <property type="match status" value="2"/>
</dbReference>
<organism evidence="9 10">
    <name type="scientific">Jingyaoa shaoxingensis</name>
    <dbReference type="NCBI Taxonomy" id="2763671"/>
    <lineage>
        <taxon>Bacteria</taxon>
        <taxon>Bacillati</taxon>
        <taxon>Bacillota</taxon>
        <taxon>Clostridia</taxon>
        <taxon>Lachnospirales</taxon>
        <taxon>Lachnospiraceae</taxon>
        <taxon>Jingyaoa</taxon>
    </lineage>
</organism>
<evidence type="ECO:0000256" key="4">
    <source>
        <dbReference type="ARBA" id="ARBA00023163"/>
    </source>
</evidence>
<keyword evidence="10" id="KW-1185">Reference proteome</keyword>
<dbReference type="PANTHER" id="PTHR43280">
    <property type="entry name" value="ARAC-FAMILY TRANSCRIPTIONAL REGULATOR"/>
    <property type="match status" value="1"/>
</dbReference>
<evidence type="ECO:0000259" key="8">
    <source>
        <dbReference type="PROSITE" id="PS50110"/>
    </source>
</evidence>
<dbReference type="InterPro" id="IPR018060">
    <property type="entry name" value="HTH_AraC"/>
</dbReference>
<dbReference type="InterPro" id="IPR009057">
    <property type="entry name" value="Homeodomain-like_sf"/>
</dbReference>
<dbReference type="SUPFAM" id="SSF46689">
    <property type="entry name" value="Homeodomain-like"/>
    <property type="match status" value="2"/>
</dbReference>
<dbReference type="Pfam" id="PF00072">
    <property type="entry name" value="Response_reg"/>
    <property type="match status" value="1"/>
</dbReference>
<dbReference type="SMART" id="SM00342">
    <property type="entry name" value="HTH_ARAC"/>
    <property type="match status" value="1"/>
</dbReference>
<feature type="domain" description="Response regulatory" evidence="8">
    <location>
        <begin position="3"/>
        <end position="120"/>
    </location>
</feature>
<evidence type="ECO:0000313" key="9">
    <source>
        <dbReference type="EMBL" id="MBC8573263.1"/>
    </source>
</evidence>
<proteinExistence type="predicted"/>
<evidence type="ECO:0000256" key="2">
    <source>
        <dbReference type="ARBA" id="ARBA00023015"/>
    </source>
</evidence>
<dbReference type="PROSITE" id="PS01124">
    <property type="entry name" value="HTH_ARAC_FAMILY_2"/>
    <property type="match status" value="1"/>
</dbReference>
<feature type="domain" description="HTH araC/xylS-type" evidence="7">
    <location>
        <begin position="432"/>
        <end position="530"/>
    </location>
</feature>
<keyword evidence="6" id="KW-0597">Phosphoprotein</keyword>
<dbReference type="InterPro" id="IPR018062">
    <property type="entry name" value="HTH_AraC-typ_CS"/>
</dbReference>
<dbReference type="Pfam" id="PF12833">
    <property type="entry name" value="HTH_18"/>
    <property type="match status" value="1"/>
</dbReference>
<evidence type="ECO:0000256" key="3">
    <source>
        <dbReference type="ARBA" id="ARBA00023125"/>
    </source>
</evidence>